<dbReference type="PIRSF" id="PIRSF017082">
    <property type="entry name" value="YflP"/>
    <property type="match status" value="1"/>
</dbReference>
<dbReference type="CDD" id="cd07012">
    <property type="entry name" value="PBP2_Bug_TTT"/>
    <property type="match status" value="1"/>
</dbReference>
<reference evidence="3" key="1">
    <citation type="journal article" date="2014" name="Int. J. Syst. Evol. Microbiol.">
        <title>Complete genome of a new Firmicutes species belonging to the dominant human colonic microbiota ('Ruminococcus bicirculans') reveals two chromosomes and a selective capacity to utilize plant glucans.</title>
        <authorList>
            <consortium name="NISC Comparative Sequencing Program"/>
            <person name="Wegmann U."/>
            <person name="Louis P."/>
            <person name="Goesmann A."/>
            <person name="Henrissat B."/>
            <person name="Duncan S.H."/>
            <person name="Flint H.J."/>
        </authorList>
    </citation>
    <scope>NUCLEOTIDE SEQUENCE</scope>
    <source>
        <strain evidence="3">NBRC 103408</strain>
    </source>
</reference>
<keyword evidence="4" id="KW-1185">Reference proteome</keyword>
<proteinExistence type="inferred from homology"/>
<evidence type="ECO:0000256" key="1">
    <source>
        <dbReference type="ARBA" id="ARBA00006987"/>
    </source>
</evidence>
<evidence type="ECO:0000313" key="4">
    <source>
        <dbReference type="Proteomes" id="UP001161409"/>
    </source>
</evidence>
<dbReference type="PANTHER" id="PTHR42928:SF5">
    <property type="entry name" value="BLR1237 PROTEIN"/>
    <property type="match status" value="1"/>
</dbReference>
<organism evidence="3 4">
    <name type="scientific">Sneathiella chinensis</name>
    <dbReference type="NCBI Taxonomy" id="349750"/>
    <lineage>
        <taxon>Bacteria</taxon>
        <taxon>Pseudomonadati</taxon>
        <taxon>Pseudomonadota</taxon>
        <taxon>Alphaproteobacteria</taxon>
        <taxon>Sneathiellales</taxon>
        <taxon>Sneathiellaceae</taxon>
        <taxon>Sneathiella</taxon>
    </lineage>
</organism>
<comment type="similarity">
    <text evidence="1">Belongs to the UPF0065 (bug) family.</text>
</comment>
<dbReference type="PANTHER" id="PTHR42928">
    <property type="entry name" value="TRICARBOXYLATE-BINDING PROTEIN"/>
    <property type="match status" value="1"/>
</dbReference>
<dbReference type="InterPro" id="IPR005064">
    <property type="entry name" value="BUG"/>
</dbReference>
<dbReference type="Proteomes" id="UP001161409">
    <property type="component" value="Unassembled WGS sequence"/>
</dbReference>
<feature type="chain" id="PRO_5046891803" evidence="2">
    <location>
        <begin position="24"/>
        <end position="325"/>
    </location>
</feature>
<evidence type="ECO:0000256" key="2">
    <source>
        <dbReference type="SAM" id="SignalP"/>
    </source>
</evidence>
<dbReference type="Pfam" id="PF03401">
    <property type="entry name" value="TctC"/>
    <property type="match status" value="1"/>
</dbReference>
<evidence type="ECO:0000313" key="3">
    <source>
        <dbReference type="EMBL" id="GLQ05880.1"/>
    </source>
</evidence>
<dbReference type="SUPFAM" id="SSF53850">
    <property type="entry name" value="Periplasmic binding protein-like II"/>
    <property type="match status" value="1"/>
</dbReference>
<accession>A0ABQ5U137</accession>
<reference evidence="3" key="2">
    <citation type="submission" date="2023-01" db="EMBL/GenBank/DDBJ databases">
        <title>Draft genome sequence of Sneathiella chinensis strain NBRC 103408.</title>
        <authorList>
            <person name="Sun Q."/>
            <person name="Mori K."/>
        </authorList>
    </citation>
    <scope>NUCLEOTIDE SEQUENCE</scope>
    <source>
        <strain evidence="3">NBRC 103408</strain>
    </source>
</reference>
<gene>
    <name evidence="3" type="ORF">GCM10007924_11010</name>
</gene>
<comment type="caution">
    <text evidence="3">The sequence shown here is derived from an EMBL/GenBank/DDBJ whole genome shotgun (WGS) entry which is preliminary data.</text>
</comment>
<feature type="signal peptide" evidence="2">
    <location>
        <begin position="1"/>
        <end position="23"/>
    </location>
</feature>
<dbReference type="RefSeq" id="WP_169559842.1">
    <property type="nucleotide sequence ID" value="NZ_BSNF01000001.1"/>
</dbReference>
<dbReference type="Gene3D" id="3.40.190.150">
    <property type="entry name" value="Bordetella uptake gene, domain 1"/>
    <property type="match status" value="1"/>
</dbReference>
<name>A0ABQ5U137_9PROT</name>
<keyword evidence="2" id="KW-0732">Signal</keyword>
<dbReference type="EMBL" id="BSNF01000001">
    <property type="protein sequence ID" value="GLQ05880.1"/>
    <property type="molecule type" value="Genomic_DNA"/>
</dbReference>
<protein>
    <submittedName>
        <fullName evidence="3">Recombinase RecA</fullName>
    </submittedName>
</protein>
<dbReference type="Gene3D" id="3.40.190.10">
    <property type="entry name" value="Periplasmic binding protein-like II"/>
    <property type="match status" value="1"/>
</dbReference>
<sequence>MIGKIRFAALAMTAALTLPFLQAATATAGEYPEKPVSMIVAYSPGGGTDTAARVIAKYVQPHLGQRLIIQNKPGAGGQIGFTELARSQPDGYKIGFINIPSIFMVKMLRENVPYEMSDFEAIANIQLDPVMLVVKADSPLKTFQDFLDAAKKAPGEVNVGGDGPQSNNQLQVVVAEDKLGVDVNFVSFDGSGPAITATLGDQVVAAVPSASSATTHILNGRLRALAVFSEKRYKYLPDVPTIKEASGVDVPGIGASMRGIAVPKGVSPEQKKVLEAAFAKVMEDPEFLAHAEKMGLPLDYMNGADFDAYIQSAAEAVEAYIPLLK</sequence>
<dbReference type="InterPro" id="IPR042100">
    <property type="entry name" value="Bug_dom1"/>
</dbReference>